<dbReference type="InterPro" id="IPR050792">
    <property type="entry name" value="ADP-ribosylglycohydrolase"/>
</dbReference>
<feature type="binding site" evidence="1">
    <location>
        <position position="36"/>
    </location>
    <ligand>
        <name>Mg(2+)</name>
        <dbReference type="ChEBI" id="CHEBI:18420"/>
        <label>1</label>
    </ligand>
</feature>
<name>A0A7Z0LIP1_9GAMM</name>
<dbReference type="AlphaFoldDB" id="A0A7Z0LIP1"/>
<dbReference type="Proteomes" id="UP000586119">
    <property type="component" value="Unassembled WGS sequence"/>
</dbReference>
<feature type="binding site" evidence="1">
    <location>
        <position position="34"/>
    </location>
    <ligand>
        <name>Mg(2+)</name>
        <dbReference type="ChEBI" id="CHEBI:18420"/>
        <label>1</label>
    </ligand>
</feature>
<dbReference type="RefSeq" id="WP_179928927.1">
    <property type="nucleotide sequence ID" value="NZ_JACCDF010000001.1"/>
</dbReference>
<proteinExistence type="predicted"/>
<dbReference type="GO" id="GO:0016787">
    <property type="term" value="F:hydrolase activity"/>
    <property type="evidence" value="ECO:0007669"/>
    <property type="project" value="UniProtKB-KW"/>
</dbReference>
<evidence type="ECO:0000313" key="2">
    <source>
        <dbReference type="EMBL" id="NYS59612.1"/>
    </source>
</evidence>
<feature type="binding site" evidence="1">
    <location>
        <position position="35"/>
    </location>
    <ligand>
        <name>Mg(2+)</name>
        <dbReference type="ChEBI" id="CHEBI:18420"/>
        <label>1</label>
    </ligand>
</feature>
<dbReference type="Pfam" id="PF03747">
    <property type="entry name" value="ADP_ribosyl_GH"/>
    <property type="match status" value="1"/>
</dbReference>
<keyword evidence="2" id="KW-0378">Hydrolase</keyword>
<feature type="binding site" evidence="1">
    <location>
        <position position="210"/>
    </location>
    <ligand>
        <name>Mg(2+)</name>
        <dbReference type="ChEBI" id="CHEBI:18420"/>
        <label>1</label>
    </ligand>
</feature>
<comment type="cofactor">
    <cofactor evidence="1">
        <name>Mg(2+)</name>
        <dbReference type="ChEBI" id="CHEBI:18420"/>
    </cofactor>
    <text evidence="1">Binds 2 magnesium ions per subunit.</text>
</comment>
<organism evidence="2 3">
    <name type="scientific">Vreelandella salicampi</name>
    <dbReference type="NCBI Taxonomy" id="1449798"/>
    <lineage>
        <taxon>Bacteria</taxon>
        <taxon>Pseudomonadati</taxon>
        <taxon>Pseudomonadota</taxon>
        <taxon>Gammaproteobacteria</taxon>
        <taxon>Oceanospirillales</taxon>
        <taxon>Halomonadaceae</taxon>
        <taxon>Vreelandella</taxon>
    </lineage>
</organism>
<dbReference type="InterPro" id="IPR036705">
    <property type="entry name" value="Ribosyl_crysJ1_sf"/>
</dbReference>
<sequence>MIGAIAGDIIGSVYEHQPTKTTDFLLFQASSRFTDDSVLSVAIASAILNDTPYAQAVRQIGRQYPNAGYGGSFIQWLGADNAGPYHSWGNGSAMRVGPVGFAYTTETEVLAQAKATAEITHNHPEGIKSAQATALAVFLARTGSDKATIRTTITERFDYDLSRTLDEIRPHYCFDVSCQGSVPEAIIAFLEADSYEAAVRNAVSLGGDSDTQACIAGGIAEAFYGGVPNAIRAEVEQRLTPDLWAITDAFCRQFR</sequence>
<dbReference type="PANTHER" id="PTHR16222:SF12">
    <property type="entry name" value="ADP-RIBOSYLGLYCOHYDROLASE-RELATED"/>
    <property type="match status" value="1"/>
</dbReference>
<comment type="caution">
    <text evidence="2">The sequence shown here is derived from an EMBL/GenBank/DDBJ whole genome shotgun (WGS) entry which is preliminary data.</text>
</comment>
<dbReference type="GO" id="GO:0046872">
    <property type="term" value="F:metal ion binding"/>
    <property type="evidence" value="ECO:0007669"/>
    <property type="project" value="UniProtKB-KW"/>
</dbReference>
<keyword evidence="3" id="KW-1185">Reference proteome</keyword>
<dbReference type="SUPFAM" id="SSF101478">
    <property type="entry name" value="ADP-ribosylglycohydrolase"/>
    <property type="match status" value="1"/>
</dbReference>
<reference evidence="2 3" key="1">
    <citation type="journal article" date="2015" name="Int. J. Syst. Evol. Microbiol.">
        <title>Halomonas salicampi sp. nov., a halotolerant and alkalitolerant bacterium isolated from a saltern soil.</title>
        <authorList>
            <person name="Lee J.C."/>
            <person name="Kim Y.S."/>
            <person name="Yun B.S."/>
            <person name="Whang K.S."/>
        </authorList>
    </citation>
    <scope>NUCLEOTIDE SEQUENCE [LARGE SCALE GENOMIC DNA]</scope>
    <source>
        <strain evidence="2 3">BH103</strain>
    </source>
</reference>
<evidence type="ECO:0000256" key="1">
    <source>
        <dbReference type="PIRSR" id="PIRSR605502-1"/>
    </source>
</evidence>
<gene>
    <name evidence="2" type="ORF">HZS81_02380</name>
</gene>
<dbReference type="EMBL" id="JACCDF010000001">
    <property type="protein sequence ID" value="NYS59612.1"/>
    <property type="molecule type" value="Genomic_DNA"/>
</dbReference>
<feature type="binding site" evidence="1">
    <location>
        <position position="211"/>
    </location>
    <ligand>
        <name>Mg(2+)</name>
        <dbReference type="ChEBI" id="CHEBI:18420"/>
        <label>1</label>
    </ligand>
</feature>
<keyword evidence="1" id="KW-0479">Metal-binding</keyword>
<dbReference type="InterPro" id="IPR005502">
    <property type="entry name" value="Ribosyl_crysJ1"/>
</dbReference>
<feature type="binding site" evidence="1">
    <location>
        <position position="208"/>
    </location>
    <ligand>
        <name>Mg(2+)</name>
        <dbReference type="ChEBI" id="CHEBI:18420"/>
        <label>1</label>
    </ligand>
</feature>
<evidence type="ECO:0000313" key="3">
    <source>
        <dbReference type="Proteomes" id="UP000586119"/>
    </source>
</evidence>
<accession>A0A7Z0LIP1</accession>
<dbReference type="Gene3D" id="1.10.4080.10">
    <property type="entry name" value="ADP-ribosylation/Crystallin J1"/>
    <property type="match status" value="1"/>
</dbReference>
<protein>
    <submittedName>
        <fullName evidence="2">ADP-ribosylglycohydrolase family protein</fullName>
    </submittedName>
</protein>
<keyword evidence="1" id="KW-0460">Magnesium</keyword>
<dbReference type="PANTHER" id="PTHR16222">
    <property type="entry name" value="ADP-RIBOSYLGLYCOHYDROLASE"/>
    <property type="match status" value="1"/>
</dbReference>